<evidence type="ECO:0000313" key="2">
    <source>
        <dbReference type="Proteomes" id="UP000887116"/>
    </source>
</evidence>
<dbReference type="EMBL" id="BMAO01015728">
    <property type="protein sequence ID" value="GFR03778.1"/>
    <property type="molecule type" value="Genomic_DNA"/>
</dbReference>
<protein>
    <submittedName>
        <fullName evidence="1">Uncharacterized protein</fullName>
    </submittedName>
</protein>
<reference evidence="1" key="1">
    <citation type="submission" date="2020-07" db="EMBL/GenBank/DDBJ databases">
        <title>Multicomponent nature underlies the extraordinary mechanical properties of spider dragline silk.</title>
        <authorList>
            <person name="Kono N."/>
            <person name="Nakamura H."/>
            <person name="Mori M."/>
            <person name="Yoshida Y."/>
            <person name="Ohtoshi R."/>
            <person name="Malay A.D."/>
            <person name="Moran D.A.P."/>
            <person name="Tomita M."/>
            <person name="Numata K."/>
            <person name="Arakawa K."/>
        </authorList>
    </citation>
    <scope>NUCLEOTIDE SEQUENCE</scope>
</reference>
<evidence type="ECO:0000313" key="1">
    <source>
        <dbReference type="EMBL" id="GFR03778.1"/>
    </source>
</evidence>
<sequence>MDHGLWTPTSEVDQGLPSLKRPDELEHSCFGNSPQRLSPSKRASDFYSPFQGIQARTDSKLSSFPCSNTWFLDFFTAYCLERSCFNFSVLSSASSPAAAPLLGLADSDFEATVKALVLFNPWKASNAVAERLHVIAPSQSMWKFCKGDFKA</sequence>
<dbReference type="Proteomes" id="UP000887116">
    <property type="component" value="Unassembled WGS sequence"/>
</dbReference>
<comment type="caution">
    <text evidence="1">The sequence shown here is derived from an EMBL/GenBank/DDBJ whole genome shotgun (WGS) entry which is preliminary data.</text>
</comment>
<proteinExistence type="predicted"/>
<keyword evidence="2" id="KW-1185">Reference proteome</keyword>
<name>A0A8X6GGW3_TRICU</name>
<dbReference type="AlphaFoldDB" id="A0A8X6GGW3"/>
<accession>A0A8X6GGW3</accession>
<gene>
    <name evidence="1" type="ORF">TNCT_428801</name>
</gene>
<organism evidence="1 2">
    <name type="scientific">Trichonephila clavata</name>
    <name type="common">Joro spider</name>
    <name type="synonym">Nephila clavata</name>
    <dbReference type="NCBI Taxonomy" id="2740835"/>
    <lineage>
        <taxon>Eukaryota</taxon>
        <taxon>Metazoa</taxon>
        <taxon>Ecdysozoa</taxon>
        <taxon>Arthropoda</taxon>
        <taxon>Chelicerata</taxon>
        <taxon>Arachnida</taxon>
        <taxon>Araneae</taxon>
        <taxon>Araneomorphae</taxon>
        <taxon>Entelegynae</taxon>
        <taxon>Araneoidea</taxon>
        <taxon>Nephilidae</taxon>
        <taxon>Trichonephila</taxon>
    </lineage>
</organism>